<sequence>MIPIGYSGLPIRQVAYFVQDVRAAAAAHAAAFGSGPYFVADNIPLRRCLHRGVEAHLDHSSAYGQWGELMIEFVQQNNPGPSAFRDMFSEGREGFHHVAIIVDDLDAARARMEAAGFPTALEAEMHDGFRFLMMDAVERHGHMIELYAGVPTLTGFYDFVKKAAAGWDGSNPVRTISLG</sequence>
<dbReference type="Proteomes" id="UP000681425">
    <property type="component" value="Chromosome"/>
</dbReference>
<evidence type="ECO:0000313" key="2">
    <source>
        <dbReference type="EMBL" id="QUT04142.1"/>
    </source>
</evidence>
<organism evidence="2 3">
    <name type="scientific">Sphingobium phenoxybenzoativorans</name>
    <dbReference type="NCBI Taxonomy" id="1592790"/>
    <lineage>
        <taxon>Bacteria</taxon>
        <taxon>Pseudomonadati</taxon>
        <taxon>Pseudomonadota</taxon>
        <taxon>Alphaproteobacteria</taxon>
        <taxon>Sphingomonadales</taxon>
        <taxon>Sphingomonadaceae</taxon>
        <taxon>Sphingobium</taxon>
    </lineage>
</organism>
<dbReference type="PROSITE" id="PS51819">
    <property type="entry name" value="VOC"/>
    <property type="match status" value="1"/>
</dbReference>
<evidence type="ECO:0000259" key="1">
    <source>
        <dbReference type="PROSITE" id="PS51819"/>
    </source>
</evidence>
<keyword evidence="3" id="KW-1185">Reference proteome</keyword>
<dbReference type="InterPro" id="IPR037523">
    <property type="entry name" value="VOC_core"/>
</dbReference>
<dbReference type="AlphaFoldDB" id="A0A975K417"/>
<accession>A0A975K417</accession>
<dbReference type="KEGG" id="spph:KFK14_13430"/>
<evidence type="ECO:0000313" key="3">
    <source>
        <dbReference type="Proteomes" id="UP000681425"/>
    </source>
</evidence>
<gene>
    <name evidence="2" type="ORF">KFK14_13430</name>
</gene>
<dbReference type="RefSeq" id="WP_212608027.1">
    <property type="nucleotide sequence ID" value="NZ_CP073910.1"/>
</dbReference>
<dbReference type="EMBL" id="CP073910">
    <property type="protein sequence ID" value="QUT04142.1"/>
    <property type="molecule type" value="Genomic_DNA"/>
</dbReference>
<dbReference type="InterPro" id="IPR029068">
    <property type="entry name" value="Glyas_Bleomycin-R_OHBP_Dase"/>
</dbReference>
<protein>
    <submittedName>
        <fullName evidence="2">VOC family protein</fullName>
    </submittedName>
</protein>
<feature type="domain" description="VOC" evidence="1">
    <location>
        <begin position="10"/>
        <end position="149"/>
    </location>
</feature>
<proteinExistence type="predicted"/>
<name>A0A975K417_9SPHN</name>
<reference evidence="2" key="1">
    <citation type="submission" date="2021-04" db="EMBL/GenBank/DDBJ databases">
        <title>Isolation of p-tert-butylphenol degrading bacteria Sphingobium phenoxybenzoativorans Tas13 from active sludge.</title>
        <authorList>
            <person name="Li Y."/>
        </authorList>
    </citation>
    <scope>NUCLEOTIDE SEQUENCE</scope>
    <source>
        <strain evidence="2">Tas13</strain>
    </source>
</reference>
<dbReference type="Pfam" id="PF13669">
    <property type="entry name" value="Glyoxalase_4"/>
    <property type="match status" value="1"/>
</dbReference>
<dbReference type="Gene3D" id="3.10.180.10">
    <property type="entry name" value="2,3-Dihydroxybiphenyl 1,2-Dioxygenase, domain 1"/>
    <property type="match status" value="1"/>
</dbReference>
<dbReference type="SUPFAM" id="SSF54593">
    <property type="entry name" value="Glyoxalase/Bleomycin resistance protein/Dihydroxybiphenyl dioxygenase"/>
    <property type="match status" value="1"/>
</dbReference>